<name>A0A1R2CA31_9CILI</name>
<accession>A0A1R2CA31</accession>
<sequence>MEYLIIIGGILSMPVIHYCIQPVPPEKVEDNEKDDKNIKKEVEQVSEEELKKAKERAEARKERILKQLNPKEQELFKEYINEMLHPSDKPSYEKCINLSIIFVFLAVLIVAIYIIVQKGPDAIKFDL</sequence>
<evidence type="ECO:0000256" key="2">
    <source>
        <dbReference type="SAM" id="Phobius"/>
    </source>
</evidence>
<dbReference type="EMBL" id="MPUH01000223">
    <property type="protein sequence ID" value="OMJ85863.1"/>
    <property type="molecule type" value="Genomic_DNA"/>
</dbReference>
<evidence type="ECO:0000313" key="4">
    <source>
        <dbReference type="Proteomes" id="UP000187209"/>
    </source>
</evidence>
<gene>
    <name evidence="3" type="ORF">SteCoe_12704</name>
</gene>
<dbReference type="AlphaFoldDB" id="A0A1R2CA31"/>
<feature type="coiled-coil region" evidence="1">
    <location>
        <begin position="28"/>
        <end position="74"/>
    </location>
</feature>
<keyword evidence="1" id="KW-0175">Coiled coil</keyword>
<proteinExistence type="predicted"/>
<evidence type="ECO:0000256" key="1">
    <source>
        <dbReference type="SAM" id="Coils"/>
    </source>
</evidence>
<dbReference type="Proteomes" id="UP000187209">
    <property type="component" value="Unassembled WGS sequence"/>
</dbReference>
<keyword evidence="2" id="KW-1133">Transmembrane helix</keyword>
<keyword evidence="2" id="KW-0812">Transmembrane</keyword>
<keyword evidence="2" id="KW-0472">Membrane</keyword>
<organism evidence="3 4">
    <name type="scientific">Stentor coeruleus</name>
    <dbReference type="NCBI Taxonomy" id="5963"/>
    <lineage>
        <taxon>Eukaryota</taxon>
        <taxon>Sar</taxon>
        <taxon>Alveolata</taxon>
        <taxon>Ciliophora</taxon>
        <taxon>Postciliodesmatophora</taxon>
        <taxon>Heterotrichea</taxon>
        <taxon>Heterotrichida</taxon>
        <taxon>Stentoridae</taxon>
        <taxon>Stentor</taxon>
    </lineage>
</organism>
<feature type="transmembrane region" description="Helical" evidence="2">
    <location>
        <begin position="95"/>
        <end position="116"/>
    </location>
</feature>
<comment type="caution">
    <text evidence="3">The sequence shown here is derived from an EMBL/GenBank/DDBJ whole genome shotgun (WGS) entry which is preliminary data.</text>
</comment>
<reference evidence="3 4" key="1">
    <citation type="submission" date="2016-11" db="EMBL/GenBank/DDBJ databases">
        <title>The macronuclear genome of Stentor coeruleus: a giant cell with tiny introns.</title>
        <authorList>
            <person name="Slabodnick M."/>
            <person name="Ruby J.G."/>
            <person name="Reiff S.B."/>
            <person name="Swart E.C."/>
            <person name="Gosai S."/>
            <person name="Prabakaran S."/>
            <person name="Witkowska E."/>
            <person name="Larue G.E."/>
            <person name="Fisher S."/>
            <person name="Freeman R.M."/>
            <person name="Gunawardena J."/>
            <person name="Chu W."/>
            <person name="Stover N.A."/>
            <person name="Gregory B.D."/>
            <person name="Nowacki M."/>
            <person name="Derisi J."/>
            <person name="Roy S.W."/>
            <person name="Marshall W.F."/>
            <person name="Sood P."/>
        </authorList>
    </citation>
    <scope>NUCLEOTIDE SEQUENCE [LARGE SCALE GENOMIC DNA]</scope>
    <source>
        <strain evidence="3">WM001</strain>
    </source>
</reference>
<protein>
    <submittedName>
        <fullName evidence="3">Uncharacterized protein</fullName>
    </submittedName>
</protein>
<keyword evidence="4" id="KW-1185">Reference proteome</keyword>
<evidence type="ECO:0000313" key="3">
    <source>
        <dbReference type="EMBL" id="OMJ85863.1"/>
    </source>
</evidence>